<evidence type="ECO:0000256" key="1">
    <source>
        <dbReference type="SAM" id="Phobius"/>
    </source>
</evidence>
<dbReference type="AlphaFoldDB" id="K5V4H6"/>
<dbReference type="EMBL" id="JH930470">
    <property type="protein sequence ID" value="EKM57516.1"/>
    <property type="molecule type" value="Genomic_DNA"/>
</dbReference>
<keyword evidence="1" id="KW-0812">Transmembrane</keyword>
<name>K5V4H6_PHACS</name>
<gene>
    <name evidence="2" type="ORF">PHACADRAFT_251190</name>
</gene>
<keyword evidence="3" id="KW-1185">Reference proteome</keyword>
<dbReference type="RefSeq" id="XP_007392865.1">
    <property type="nucleotide sequence ID" value="XM_007392803.1"/>
</dbReference>
<sequence length="87" mass="9871">MFYARTGDSELTFSKMLDWEDPLVYGALIGFSLAASDAVLCVKRTRSHNRERYRDAVRTSMHDILSSICPPADRKIEFGEQQGQANE</sequence>
<accession>K5V4H6</accession>
<evidence type="ECO:0000313" key="2">
    <source>
        <dbReference type="EMBL" id="EKM57516.1"/>
    </source>
</evidence>
<proteinExistence type="predicted"/>
<feature type="transmembrane region" description="Helical" evidence="1">
    <location>
        <begin position="23"/>
        <end position="42"/>
    </location>
</feature>
<evidence type="ECO:0000313" key="3">
    <source>
        <dbReference type="Proteomes" id="UP000008370"/>
    </source>
</evidence>
<keyword evidence="1" id="KW-0472">Membrane</keyword>
<reference evidence="2 3" key="1">
    <citation type="journal article" date="2012" name="BMC Genomics">
        <title>Comparative genomics of the white-rot fungi, Phanerochaete carnosa and P. chrysosporium, to elucidate the genetic basis of the distinct wood types they colonize.</title>
        <authorList>
            <person name="Suzuki H."/>
            <person name="MacDonald J."/>
            <person name="Syed K."/>
            <person name="Salamov A."/>
            <person name="Hori C."/>
            <person name="Aerts A."/>
            <person name="Henrissat B."/>
            <person name="Wiebenga A."/>
            <person name="vanKuyk P.A."/>
            <person name="Barry K."/>
            <person name="Lindquist E."/>
            <person name="LaButti K."/>
            <person name="Lapidus A."/>
            <person name="Lucas S."/>
            <person name="Coutinho P."/>
            <person name="Gong Y."/>
            <person name="Samejima M."/>
            <person name="Mahadevan R."/>
            <person name="Abou-Zaid M."/>
            <person name="de Vries R.P."/>
            <person name="Igarashi K."/>
            <person name="Yadav J.S."/>
            <person name="Grigoriev I.V."/>
            <person name="Master E.R."/>
        </authorList>
    </citation>
    <scope>NUCLEOTIDE SEQUENCE [LARGE SCALE GENOMIC DNA]</scope>
    <source>
        <strain evidence="2 3">HHB-10118-sp</strain>
    </source>
</reference>
<organism evidence="2 3">
    <name type="scientific">Phanerochaete carnosa (strain HHB-10118-sp)</name>
    <name type="common">White-rot fungus</name>
    <name type="synonym">Peniophora carnosa</name>
    <dbReference type="NCBI Taxonomy" id="650164"/>
    <lineage>
        <taxon>Eukaryota</taxon>
        <taxon>Fungi</taxon>
        <taxon>Dikarya</taxon>
        <taxon>Basidiomycota</taxon>
        <taxon>Agaricomycotina</taxon>
        <taxon>Agaricomycetes</taxon>
        <taxon>Polyporales</taxon>
        <taxon>Phanerochaetaceae</taxon>
        <taxon>Phanerochaete</taxon>
    </lineage>
</organism>
<dbReference type="HOGENOM" id="CLU_2484061_0_0_1"/>
<keyword evidence="1" id="KW-1133">Transmembrane helix</keyword>
<dbReference type="KEGG" id="pco:PHACADRAFT_251190"/>
<dbReference type="Proteomes" id="UP000008370">
    <property type="component" value="Unassembled WGS sequence"/>
</dbReference>
<dbReference type="InParanoid" id="K5V4H6"/>
<protein>
    <submittedName>
        <fullName evidence="2">Uncharacterized protein</fullName>
    </submittedName>
</protein>
<dbReference type="GeneID" id="18915152"/>